<protein>
    <submittedName>
        <fullName evidence="1">Uncharacterized protein</fullName>
    </submittedName>
</protein>
<comment type="caution">
    <text evidence="1">The sequence shown here is derived from an EMBL/GenBank/DDBJ whole genome shotgun (WGS) entry which is preliminary data.</text>
</comment>
<dbReference type="OrthoDB" id="4304217at2759"/>
<evidence type="ECO:0000313" key="2">
    <source>
        <dbReference type="Proteomes" id="UP001147733"/>
    </source>
</evidence>
<dbReference type="EMBL" id="JAPQKT010000004">
    <property type="protein sequence ID" value="KAJ5233368.1"/>
    <property type="molecule type" value="Genomic_DNA"/>
</dbReference>
<reference evidence="1" key="1">
    <citation type="submission" date="2022-11" db="EMBL/GenBank/DDBJ databases">
        <authorList>
            <person name="Petersen C."/>
        </authorList>
    </citation>
    <scope>NUCLEOTIDE SEQUENCE</scope>
    <source>
        <strain evidence="1">IBT 23319</strain>
    </source>
</reference>
<gene>
    <name evidence="1" type="ORF">N7469_005134</name>
</gene>
<sequence>MGGVIRFEQPEAFEEHNDNVVQILDNNNIPEGSYPATRSFPPIYFVPELEEGNPAVPQLRGLDGVNVDIQEDDE</sequence>
<proteinExistence type="predicted"/>
<dbReference type="GeneID" id="81383221"/>
<keyword evidence="2" id="KW-1185">Reference proteome</keyword>
<accession>A0A9W9P3L9</accession>
<evidence type="ECO:0000313" key="1">
    <source>
        <dbReference type="EMBL" id="KAJ5233368.1"/>
    </source>
</evidence>
<reference evidence="1" key="2">
    <citation type="journal article" date="2023" name="IMA Fungus">
        <title>Comparative genomic study of the Penicillium genus elucidates a diverse pangenome and 15 lateral gene transfer events.</title>
        <authorList>
            <person name="Petersen C."/>
            <person name="Sorensen T."/>
            <person name="Nielsen M.R."/>
            <person name="Sondergaard T.E."/>
            <person name="Sorensen J.L."/>
            <person name="Fitzpatrick D.A."/>
            <person name="Frisvad J.C."/>
            <person name="Nielsen K.L."/>
        </authorList>
    </citation>
    <scope>NUCLEOTIDE SEQUENCE</scope>
    <source>
        <strain evidence="1">IBT 23319</strain>
    </source>
</reference>
<name>A0A9W9P3L9_PENCI</name>
<dbReference type="AlphaFoldDB" id="A0A9W9P3L9"/>
<organism evidence="1 2">
    <name type="scientific">Penicillium citrinum</name>
    <dbReference type="NCBI Taxonomy" id="5077"/>
    <lineage>
        <taxon>Eukaryota</taxon>
        <taxon>Fungi</taxon>
        <taxon>Dikarya</taxon>
        <taxon>Ascomycota</taxon>
        <taxon>Pezizomycotina</taxon>
        <taxon>Eurotiomycetes</taxon>
        <taxon>Eurotiomycetidae</taxon>
        <taxon>Eurotiales</taxon>
        <taxon>Aspergillaceae</taxon>
        <taxon>Penicillium</taxon>
    </lineage>
</organism>
<dbReference type="Proteomes" id="UP001147733">
    <property type="component" value="Unassembled WGS sequence"/>
</dbReference>
<dbReference type="RefSeq" id="XP_056500868.1">
    <property type="nucleotide sequence ID" value="XM_056644054.1"/>
</dbReference>